<dbReference type="Gene3D" id="1.10.443.10">
    <property type="entry name" value="Intergrase catalytic core"/>
    <property type="match status" value="1"/>
</dbReference>
<dbReference type="InterPro" id="IPR013762">
    <property type="entry name" value="Integrase-like_cat_sf"/>
</dbReference>
<dbReference type="GO" id="GO:0006310">
    <property type="term" value="P:DNA recombination"/>
    <property type="evidence" value="ECO:0007669"/>
    <property type="project" value="UniProtKB-KW"/>
</dbReference>
<dbReference type="EMBL" id="BMIC01000001">
    <property type="protein sequence ID" value="GFZ79605.1"/>
    <property type="molecule type" value="Genomic_DNA"/>
</dbReference>
<dbReference type="Proteomes" id="UP000598120">
    <property type="component" value="Unassembled WGS sequence"/>
</dbReference>
<evidence type="ECO:0000259" key="3">
    <source>
        <dbReference type="PROSITE" id="PS51898"/>
    </source>
</evidence>
<keyword evidence="2" id="KW-0233">DNA recombination</keyword>
<feature type="domain" description="Tyr recombinase" evidence="3">
    <location>
        <begin position="264"/>
        <end position="451"/>
    </location>
</feature>
<dbReference type="RefSeq" id="WP_188604933.1">
    <property type="nucleotide sequence ID" value="NZ_BMIC01000001.1"/>
</dbReference>
<evidence type="ECO:0000256" key="1">
    <source>
        <dbReference type="ARBA" id="ARBA00023125"/>
    </source>
</evidence>
<sequence length="454" mass="52914">MSTLNEIITFELESEHDFEHELEYNLTQKPQFSTPKIYNAKGDLSKRWYVYYSYRNPLTNKLERQQNIYGQANQFKFKEDRFSLLAVYRRRLIKLLKSGYNPYIDNTDFYYSTKDNESQKPLTTSNSTIGHANIATSPIANTSSTPIAEPKAIEESKMTLQQAFDFSLKLKEKVVAERTLKDYTGRAKKLITWVKKKHPEVMTIDQLNKKVISLFLHDVLSTTSPRNYNNFRTDFSSLMQTLEDNDIIKSNPVKKIKALKTNPQRNKTYSLAKQTEIFDYLEANDPVLLLFIKFISYNFLRPIEACRIRIKDINLEENTIQFVAKNSPLKTKRIPEILLKDLPDLSGLDGDLFLFTPDKIGGTWDTTEDNKRDYFSKRYKKVVKDHFQLGKNYGLYSFRHTFITKLYRALVKDSSPHEAKSRLMLITGHSTMSALEKYLRDIDAAIADDYSHLL</sequence>
<dbReference type="InterPro" id="IPR011010">
    <property type="entry name" value="DNA_brk_join_enz"/>
</dbReference>
<dbReference type="PROSITE" id="PS51898">
    <property type="entry name" value="TYR_RECOMBINASE"/>
    <property type="match status" value="1"/>
</dbReference>
<keyword evidence="1" id="KW-0238">DNA-binding</keyword>
<organism evidence="4 5">
    <name type="scientific">Aquaticitalea lipolytica</name>
    <dbReference type="NCBI Taxonomy" id="1247562"/>
    <lineage>
        <taxon>Bacteria</taxon>
        <taxon>Pseudomonadati</taxon>
        <taxon>Bacteroidota</taxon>
        <taxon>Flavobacteriia</taxon>
        <taxon>Flavobacteriales</taxon>
        <taxon>Flavobacteriaceae</taxon>
        <taxon>Aquaticitalea</taxon>
    </lineage>
</organism>
<evidence type="ECO:0000313" key="4">
    <source>
        <dbReference type="EMBL" id="GFZ79605.1"/>
    </source>
</evidence>
<dbReference type="AlphaFoldDB" id="A0A8J2TN15"/>
<dbReference type="InterPro" id="IPR010998">
    <property type="entry name" value="Integrase_recombinase_N"/>
</dbReference>
<dbReference type="CDD" id="cd00397">
    <property type="entry name" value="DNA_BRE_C"/>
    <property type="match status" value="1"/>
</dbReference>
<reference evidence="4 5" key="1">
    <citation type="journal article" date="2014" name="Int. J. Syst. Evol. Microbiol.">
        <title>Complete genome sequence of Corynebacterium casei LMG S-19264T (=DSM 44701T), isolated from a smear-ripened cheese.</title>
        <authorList>
            <consortium name="US DOE Joint Genome Institute (JGI-PGF)"/>
            <person name="Walter F."/>
            <person name="Albersmeier A."/>
            <person name="Kalinowski J."/>
            <person name="Ruckert C."/>
        </authorList>
    </citation>
    <scope>NUCLEOTIDE SEQUENCE [LARGE SCALE GENOMIC DNA]</scope>
    <source>
        <strain evidence="4 5">CGMCC 1.15295</strain>
    </source>
</reference>
<name>A0A8J2TN15_9FLAO</name>
<gene>
    <name evidence="4" type="ORF">GCM10011531_06840</name>
</gene>
<evidence type="ECO:0000313" key="5">
    <source>
        <dbReference type="Proteomes" id="UP000598120"/>
    </source>
</evidence>
<protein>
    <recommendedName>
        <fullName evidence="3">Tyr recombinase domain-containing protein</fullName>
    </recommendedName>
</protein>
<dbReference type="InterPro" id="IPR002104">
    <property type="entry name" value="Integrase_catalytic"/>
</dbReference>
<dbReference type="SUPFAM" id="SSF56349">
    <property type="entry name" value="DNA breaking-rejoining enzymes"/>
    <property type="match status" value="1"/>
</dbReference>
<proteinExistence type="predicted"/>
<dbReference type="GO" id="GO:0003677">
    <property type="term" value="F:DNA binding"/>
    <property type="evidence" value="ECO:0007669"/>
    <property type="project" value="UniProtKB-KW"/>
</dbReference>
<keyword evidence="5" id="KW-1185">Reference proteome</keyword>
<evidence type="ECO:0000256" key="2">
    <source>
        <dbReference type="ARBA" id="ARBA00023172"/>
    </source>
</evidence>
<dbReference type="GO" id="GO:0015074">
    <property type="term" value="P:DNA integration"/>
    <property type="evidence" value="ECO:0007669"/>
    <property type="project" value="InterPro"/>
</dbReference>
<comment type="caution">
    <text evidence="4">The sequence shown here is derived from an EMBL/GenBank/DDBJ whole genome shotgun (WGS) entry which is preliminary data.</text>
</comment>
<dbReference type="Gene3D" id="1.10.150.130">
    <property type="match status" value="1"/>
</dbReference>
<accession>A0A8J2TN15</accession>